<dbReference type="Gene3D" id="3.40.190.290">
    <property type="match status" value="1"/>
</dbReference>
<accession>A0A285ND79</accession>
<keyword evidence="7" id="KW-1185">Reference proteome</keyword>
<dbReference type="PANTHER" id="PTHR30537">
    <property type="entry name" value="HTH-TYPE TRANSCRIPTIONAL REGULATOR"/>
    <property type="match status" value="1"/>
</dbReference>
<organism evidence="6 7">
    <name type="scientific">Cohaesibacter gelatinilyticus</name>
    <dbReference type="NCBI Taxonomy" id="372072"/>
    <lineage>
        <taxon>Bacteria</taxon>
        <taxon>Pseudomonadati</taxon>
        <taxon>Pseudomonadota</taxon>
        <taxon>Alphaproteobacteria</taxon>
        <taxon>Hyphomicrobiales</taxon>
        <taxon>Cohaesibacteraceae</taxon>
    </lineage>
</organism>
<dbReference type="GO" id="GO:0043565">
    <property type="term" value="F:sequence-specific DNA binding"/>
    <property type="evidence" value="ECO:0007669"/>
    <property type="project" value="TreeGrafter"/>
</dbReference>
<proteinExistence type="inferred from homology"/>
<comment type="similarity">
    <text evidence="1">Belongs to the LysR transcriptional regulatory family.</text>
</comment>
<dbReference type="GO" id="GO:0006351">
    <property type="term" value="P:DNA-templated transcription"/>
    <property type="evidence" value="ECO:0007669"/>
    <property type="project" value="TreeGrafter"/>
</dbReference>
<dbReference type="InterPro" id="IPR036390">
    <property type="entry name" value="WH_DNA-bd_sf"/>
</dbReference>
<keyword evidence="2" id="KW-0805">Transcription regulation</keyword>
<dbReference type="PROSITE" id="PS50931">
    <property type="entry name" value="HTH_LYSR"/>
    <property type="match status" value="1"/>
</dbReference>
<evidence type="ECO:0000313" key="6">
    <source>
        <dbReference type="EMBL" id="SNZ07389.1"/>
    </source>
</evidence>
<dbReference type="SUPFAM" id="SSF46785">
    <property type="entry name" value="Winged helix' DNA-binding domain"/>
    <property type="match status" value="1"/>
</dbReference>
<feature type="domain" description="HTH lysR-type" evidence="5">
    <location>
        <begin position="14"/>
        <end position="71"/>
    </location>
</feature>
<dbReference type="Gene3D" id="1.10.10.10">
    <property type="entry name" value="Winged helix-like DNA-binding domain superfamily/Winged helix DNA-binding domain"/>
    <property type="match status" value="1"/>
</dbReference>
<evidence type="ECO:0000256" key="3">
    <source>
        <dbReference type="ARBA" id="ARBA00023125"/>
    </source>
</evidence>
<reference evidence="6 7" key="1">
    <citation type="submission" date="2017-09" db="EMBL/GenBank/DDBJ databases">
        <authorList>
            <person name="Ehlers B."/>
            <person name="Leendertz F.H."/>
        </authorList>
    </citation>
    <scope>NUCLEOTIDE SEQUENCE [LARGE SCALE GENOMIC DNA]</scope>
    <source>
        <strain evidence="6 7">DSM 18289</strain>
    </source>
</reference>
<gene>
    <name evidence="6" type="ORF">SAMN06265368_0908</name>
</gene>
<dbReference type="GO" id="GO:0003700">
    <property type="term" value="F:DNA-binding transcription factor activity"/>
    <property type="evidence" value="ECO:0007669"/>
    <property type="project" value="InterPro"/>
</dbReference>
<evidence type="ECO:0000313" key="7">
    <source>
        <dbReference type="Proteomes" id="UP000219439"/>
    </source>
</evidence>
<dbReference type="InterPro" id="IPR005119">
    <property type="entry name" value="LysR_subst-bd"/>
</dbReference>
<evidence type="ECO:0000256" key="2">
    <source>
        <dbReference type="ARBA" id="ARBA00023015"/>
    </source>
</evidence>
<dbReference type="CDD" id="cd08422">
    <property type="entry name" value="PBP2_CrgA_like"/>
    <property type="match status" value="1"/>
</dbReference>
<keyword evidence="4" id="KW-0804">Transcription</keyword>
<dbReference type="SUPFAM" id="SSF53850">
    <property type="entry name" value="Periplasmic binding protein-like II"/>
    <property type="match status" value="1"/>
</dbReference>
<dbReference type="Proteomes" id="UP000219439">
    <property type="component" value="Unassembled WGS sequence"/>
</dbReference>
<protein>
    <submittedName>
        <fullName evidence="6">DNA-binding transcriptional regulator, LysR family</fullName>
    </submittedName>
</protein>
<sequence length="311" mass="34918">MTLHSQHGVDNNMDTLIGMRTFCAVVEEESFVRAAAKLELSAALTSKYVAQLEERLQVRLLNRTTRSLAVTQEGQAYYERCSQIIDQFDEMENLIREQKGVPTGRLRISAPITLAEQHLAHATSRFMELYPDVSVELKLADRYINLVDEGYDLAIRMGTLEDSSLIARKLAPMRVSVVASPGYLAKHGTPEHPHDLAQHQCIHDTNYLGGKMWGFTENGKDFTVPINGRLTTNSILAVRAALLEDGGIGSVPRYVVKDDIKKGLLKEILPDYLRDGGAVYAVYPHNRHLAAKVRVYVEFIASYFANQKDWQ</sequence>
<dbReference type="InterPro" id="IPR058163">
    <property type="entry name" value="LysR-type_TF_proteobact-type"/>
</dbReference>
<dbReference type="FunFam" id="3.40.190.290:FF:000001">
    <property type="entry name" value="Transcriptional regulator, LysR family"/>
    <property type="match status" value="1"/>
</dbReference>
<evidence type="ECO:0000256" key="4">
    <source>
        <dbReference type="ARBA" id="ARBA00023163"/>
    </source>
</evidence>
<dbReference type="FunFam" id="1.10.10.10:FF:000001">
    <property type="entry name" value="LysR family transcriptional regulator"/>
    <property type="match status" value="1"/>
</dbReference>
<dbReference type="AlphaFoldDB" id="A0A285ND79"/>
<dbReference type="Pfam" id="PF00126">
    <property type="entry name" value="HTH_1"/>
    <property type="match status" value="1"/>
</dbReference>
<dbReference type="InterPro" id="IPR000847">
    <property type="entry name" value="LysR_HTH_N"/>
</dbReference>
<evidence type="ECO:0000256" key="1">
    <source>
        <dbReference type="ARBA" id="ARBA00009437"/>
    </source>
</evidence>
<evidence type="ECO:0000259" key="5">
    <source>
        <dbReference type="PROSITE" id="PS50931"/>
    </source>
</evidence>
<dbReference type="InterPro" id="IPR036388">
    <property type="entry name" value="WH-like_DNA-bd_sf"/>
</dbReference>
<name>A0A285ND79_9HYPH</name>
<keyword evidence="3 6" id="KW-0238">DNA-binding</keyword>
<dbReference type="Pfam" id="PF03466">
    <property type="entry name" value="LysR_substrate"/>
    <property type="match status" value="1"/>
</dbReference>
<dbReference type="EMBL" id="OBEL01000001">
    <property type="protein sequence ID" value="SNZ07389.1"/>
    <property type="molecule type" value="Genomic_DNA"/>
</dbReference>
<dbReference type="PANTHER" id="PTHR30537:SF35">
    <property type="entry name" value="TRANSCRIPTIONAL REGULATORY PROTEIN"/>
    <property type="match status" value="1"/>
</dbReference>